<evidence type="ECO:0000313" key="2">
    <source>
        <dbReference type="Ensembl" id="ENSPMAP00000007953.1"/>
    </source>
</evidence>
<dbReference type="GO" id="GO:0000281">
    <property type="term" value="P:mitotic cytokinesis"/>
    <property type="evidence" value="ECO:0007669"/>
    <property type="project" value="TreeGrafter"/>
</dbReference>
<sequence>YEKICVLFNIGALMSQIAGISKQLQYTQASGCFLQIKESVLSALNREPTVDISPDTVGALSVIMLAQAQEVFYMKASADKMKDAIVAKLANQAADYYGDAFKQCQYKEQLPKEVLPLLAAKHCIYQATAQLHQSNVAKQQKKFGEEIARLQHATDLVKTVTSRYDEYISVKDLSDKISRALTAAKKDNDFIYHDRVPDIKDLEAIGKATLVKPLQLASPMSPRFVGKSDLFEKMVPLAVNNAVTAYNQRKADLVNRSVMQMREATTLLNGILASLNLPAALEDLSGDTVPPSILEKSVAI</sequence>
<dbReference type="PANTHER" id="PTHR23030:SF39">
    <property type="entry name" value="PROGRAMMED CELL DEATH 6-INTERACTING PROTEIN"/>
    <property type="match status" value="1"/>
</dbReference>
<dbReference type="PROSITE" id="PS51180">
    <property type="entry name" value="BRO1"/>
    <property type="match status" value="1"/>
</dbReference>
<dbReference type="InterPro" id="IPR004328">
    <property type="entry name" value="BRO1_dom"/>
</dbReference>
<dbReference type="GeneTree" id="ENSGT00940000163083"/>
<dbReference type="OMA" id="DLAFTWH"/>
<name>S4RRW6_PETMA</name>
<dbReference type="STRING" id="7757.ENSPMAP00000007953"/>
<dbReference type="PANTHER" id="PTHR23030">
    <property type="entry name" value="PCD6 INTERACTING PROTEIN-RELATED"/>
    <property type="match status" value="1"/>
</dbReference>
<reference evidence="2" key="2">
    <citation type="submission" date="2025-09" db="UniProtKB">
        <authorList>
            <consortium name="Ensembl"/>
        </authorList>
    </citation>
    <scope>IDENTIFICATION</scope>
</reference>
<dbReference type="Pfam" id="PF03097">
    <property type="entry name" value="BRO1"/>
    <property type="match status" value="1"/>
</dbReference>
<evidence type="ECO:0000259" key="1">
    <source>
        <dbReference type="PROSITE" id="PS51180"/>
    </source>
</evidence>
<dbReference type="SMART" id="SM01041">
    <property type="entry name" value="BRO1"/>
    <property type="match status" value="1"/>
</dbReference>
<accession>S4RRW6</accession>
<dbReference type="AlphaFoldDB" id="S4RRW6"/>
<proteinExistence type="predicted"/>
<protein>
    <submittedName>
        <fullName evidence="2">Programmed cell death 6 interacting protein</fullName>
    </submittedName>
</protein>
<dbReference type="InterPro" id="IPR038499">
    <property type="entry name" value="BRO1_sf"/>
</dbReference>
<dbReference type="Gene3D" id="1.25.40.280">
    <property type="entry name" value="alix/aip1 like domains"/>
    <property type="match status" value="1"/>
</dbReference>
<organism evidence="2">
    <name type="scientific">Petromyzon marinus</name>
    <name type="common">Sea lamprey</name>
    <dbReference type="NCBI Taxonomy" id="7757"/>
    <lineage>
        <taxon>Eukaryota</taxon>
        <taxon>Metazoa</taxon>
        <taxon>Chordata</taxon>
        <taxon>Craniata</taxon>
        <taxon>Vertebrata</taxon>
        <taxon>Cyclostomata</taxon>
        <taxon>Hyperoartia</taxon>
        <taxon>Petromyzontiformes</taxon>
        <taxon>Petromyzontidae</taxon>
        <taxon>Petromyzon</taxon>
    </lineage>
</organism>
<feature type="domain" description="BRO1" evidence="1">
    <location>
        <begin position="1"/>
        <end position="268"/>
    </location>
</feature>
<dbReference type="HOGENOM" id="CLU_007181_3_0_1"/>
<reference evidence="2" key="1">
    <citation type="submission" date="2025-08" db="UniProtKB">
        <authorList>
            <consortium name="Ensembl"/>
        </authorList>
    </citation>
    <scope>IDENTIFICATION</scope>
</reference>
<dbReference type="Gene3D" id="1.20.120.560">
    <property type="entry name" value="alix/aip1 in complex with the ypdl late domain"/>
    <property type="match status" value="1"/>
</dbReference>
<dbReference type="GO" id="GO:0005768">
    <property type="term" value="C:endosome"/>
    <property type="evidence" value="ECO:0007669"/>
    <property type="project" value="TreeGrafter"/>
</dbReference>
<dbReference type="Ensembl" id="ENSPMAT00000007989.1">
    <property type="protein sequence ID" value="ENSPMAP00000007953.1"/>
    <property type="gene ID" value="ENSPMAG00000007225.1"/>
</dbReference>